<gene>
    <name evidence="2" type="ORF">ACFOND_02740</name>
</gene>
<dbReference type="Proteomes" id="UP001595710">
    <property type="component" value="Unassembled WGS sequence"/>
</dbReference>
<evidence type="ECO:0000259" key="1">
    <source>
        <dbReference type="Pfam" id="PF00149"/>
    </source>
</evidence>
<keyword evidence="3" id="KW-1185">Reference proteome</keyword>
<evidence type="ECO:0000313" key="3">
    <source>
        <dbReference type="Proteomes" id="UP001595710"/>
    </source>
</evidence>
<dbReference type="PANTHER" id="PTHR42850">
    <property type="entry name" value="METALLOPHOSPHOESTERASE"/>
    <property type="match status" value="1"/>
</dbReference>
<reference evidence="3" key="1">
    <citation type="journal article" date="2019" name="Int. J. Syst. Evol. Microbiol.">
        <title>The Global Catalogue of Microorganisms (GCM) 10K type strain sequencing project: providing services to taxonomists for standard genome sequencing and annotation.</title>
        <authorList>
            <consortium name="The Broad Institute Genomics Platform"/>
            <consortium name="The Broad Institute Genome Sequencing Center for Infectious Disease"/>
            <person name="Wu L."/>
            <person name="Ma J."/>
        </authorList>
    </citation>
    <scope>NUCLEOTIDE SEQUENCE [LARGE SCALE GENOMIC DNA]</scope>
    <source>
        <strain evidence="3">CECT 8288</strain>
    </source>
</reference>
<dbReference type="Pfam" id="PF00149">
    <property type="entry name" value="Metallophos"/>
    <property type="match status" value="1"/>
</dbReference>
<name>A0ABV7WN75_9GAMM</name>
<dbReference type="InterPro" id="IPR050126">
    <property type="entry name" value="Ap4A_hydrolase"/>
</dbReference>
<sequence>MTSSIIKKAYQPHIFLDENRIGRDFVVSDLHGYRDQLDKALLEVSFNPNKDRLISVGDLIDRGPNSQACLDLLEEPWFWSVMGNHEQLLIDAVEHQTDALWSRWLLNGGSWILKCDDAVVANYASSLKFLPLTITIPVGGQLMGVCHAQYSESSWLERKTASEHSQADWLWGRSRLKNNDTQPINDIDWVFNGHTVVPDITTLGNSVFIERGTYLEHPISLINLHQWASDYS</sequence>
<dbReference type="EMBL" id="JBHRYN010000005">
    <property type="protein sequence ID" value="MFC3700542.1"/>
    <property type="molecule type" value="Genomic_DNA"/>
</dbReference>
<dbReference type="RefSeq" id="WP_215999669.1">
    <property type="nucleotide sequence ID" value="NZ_JAUFQI010000001.1"/>
</dbReference>
<comment type="caution">
    <text evidence="2">The sequence shown here is derived from an EMBL/GenBank/DDBJ whole genome shotgun (WGS) entry which is preliminary data.</text>
</comment>
<dbReference type="InterPro" id="IPR004843">
    <property type="entry name" value="Calcineurin-like_PHP"/>
</dbReference>
<feature type="domain" description="Calcineurin-like phosphoesterase" evidence="1">
    <location>
        <begin position="26"/>
        <end position="198"/>
    </location>
</feature>
<dbReference type="PANTHER" id="PTHR42850:SF4">
    <property type="entry name" value="ZINC-DEPENDENT ENDOPOLYPHOSPHATASE"/>
    <property type="match status" value="1"/>
</dbReference>
<evidence type="ECO:0000313" key="2">
    <source>
        <dbReference type="EMBL" id="MFC3700542.1"/>
    </source>
</evidence>
<accession>A0ABV7WN75</accession>
<proteinExistence type="predicted"/>
<organism evidence="2 3">
    <name type="scientific">Reinekea marina</name>
    <dbReference type="NCBI Taxonomy" id="1310421"/>
    <lineage>
        <taxon>Bacteria</taxon>
        <taxon>Pseudomonadati</taxon>
        <taxon>Pseudomonadota</taxon>
        <taxon>Gammaproteobacteria</taxon>
        <taxon>Oceanospirillales</taxon>
        <taxon>Saccharospirillaceae</taxon>
        <taxon>Reinekea</taxon>
    </lineage>
</organism>
<protein>
    <submittedName>
        <fullName evidence="2">Metallophosphoesterase</fullName>
    </submittedName>
</protein>